<dbReference type="AlphaFoldDB" id="A0A381R443"/>
<comment type="catalytic activity">
    <reaction evidence="9">
        <text>adenosine(37) in tRNA + dimethylallyl diphosphate = N(6)-dimethylallyladenosine(37) in tRNA + diphosphate</text>
        <dbReference type="Rhea" id="RHEA:26482"/>
        <dbReference type="Rhea" id="RHEA-COMP:10162"/>
        <dbReference type="Rhea" id="RHEA-COMP:10375"/>
        <dbReference type="ChEBI" id="CHEBI:33019"/>
        <dbReference type="ChEBI" id="CHEBI:57623"/>
        <dbReference type="ChEBI" id="CHEBI:74411"/>
        <dbReference type="ChEBI" id="CHEBI:74415"/>
        <dbReference type="EC" id="2.5.1.75"/>
    </reaction>
</comment>
<protein>
    <recommendedName>
        <fullName evidence="3">tRNA dimethylallyltransferase</fullName>
        <ecNumber evidence="3">2.5.1.75</ecNumber>
    </recommendedName>
</protein>
<keyword evidence="7" id="KW-0067">ATP-binding</keyword>
<evidence type="ECO:0000256" key="3">
    <source>
        <dbReference type="ARBA" id="ARBA00012665"/>
    </source>
</evidence>
<dbReference type="GO" id="GO:0005524">
    <property type="term" value="F:ATP binding"/>
    <property type="evidence" value="ECO:0007669"/>
    <property type="project" value="UniProtKB-KW"/>
</dbReference>
<dbReference type="NCBIfam" id="TIGR00174">
    <property type="entry name" value="miaA"/>
    <property type="match status" value="1"/>
</dbReference>
<sequence>MENKIILLKGPTACGKTDHASKLVKNHPLEIISVDSVMVYKGLDIGSAKPTSEELKLCPHHLIDVCEPTENYSAGEFYQDVQQVIQSIIRKGKIPFLVGGTMMYFRVLEQGISQLPSANPTVRNQIDSEAAANGWAKLHQELQRIDPTAAKKIDPSDKQRIQRALEVHRITGKPISSFHGERKQPIDYQRLNLSLVPSKRDILYKRIENRFDAMLDQGLVSEVEHLLSKNSLTSFHNSMKSVGYKQICDFIENKCSLDEARAKAVVATRRLAKRQLTWLRSDTDSLVVDPLHRKSEVDIEGRVSQFLN</sequence>
<evidence type="ECO:0000256" key="4">
    <source>
        <dbReference type="ARBA" id="ARBA00022679"/>
    </source>
</evidence>
<evidence type="ECO:0000256" key="9">
    <source>
        <dbReference type="ARBA" id="ARBA00049563"/>
    </source>
</evidence>
<dbReference type="PANTHER" id="PTHR11088:SF60">
    <property type="entry name" value="TRNA DIMETHYLALLYLTRANSFERASE"/>
    <property type="match status" value="1"/>
</dbReference>
<name>A0A381R443_9ZZZZ</name>
<keyword evidence="8" id="KW-0460">Magnesium</keyword>
<comment type="cofactor">
    <cofactor evidence="1">
        <name>Mg(2+)</name>
        <dbReference type="ChEBI" id="CHEBI:18420"/>
    </cofactor>
</comment>
<evidence type="ECO:0000313" key="10">
    <source>
        <dbReference type="EMBL" id="SUZ86472.1"/>
    </source>
</evidence>
<dbReference type="Gene3D" id="3.40.50.300">
    <property type="entry name" value="P-loop containing nucleotide triphosphate hydrolases"/>
    <property type="match status" value="1"/>
</dbReference>
<reference evidence="10" key="1">
    <citation type="submission" date="2018-05" db="EMBL/GenBank/DDBJ databases">
        <authorList>
            <person name="Lanie J.A."/>
            <person name="Ng W.-L."/>
            <person name="Kazmierczak K.M."/>
            <person name="Andrzejewski T.M."/>
            <person name="Davidsen T.M."/>
            <person name="Wayne K.J."/>
            <person name="Tettelin H."/>
            <person name="Glass J.I."/>
            <person name="Rusch D."/>
            <person name="Podicherti R."/>
            <person name="Tsui H.-C.T."/>
            <person name="Winkler M.E."/>
        </authorList>
    </citation>
    <scope>NUCLEOTIDE SEQUENCE</scope>
</reference>
<dbReference type="GO" id="GO:0052381">
    <property type="term" value="F:tRNA dimethylallyltransferase activity"/>
    <property type="evidence" value="ECO:0007669"/>
    <property type="project" value="UniProtKB-EC"/>
</dbReference>
<dbReference type="EC" id="2.5.1.75" evidence="3"/>
<dbReference type="EMBL" id="UINC01001683">
    <property type="protein sequence ID" value="SUZ86472.1"/>
    <property type="molecule type" value="Genomic_DNA"/>
</dbReference>
<evidence type="ECO:0000256" key="8">
    <source>
        <dbReference type="ARBA" id="ARBA00022842"/>
    </source>
</evidence>
<gene>
    <name evidence="10" type="ORF">METZ01_LOCUS39326</name>
</gene>
<organism evidence="10">
    <name type="scientific">marine metagenome</name>
    <dbReference type="NCBI Taxonomy" id="408172"/>
    <lineage>
        <taxon>unclassified sequences</taxon>
        <taxon>metagenomes</taxon>
        <taxon>ecological metagenomes</taxon>
    </lineage>
</organism>
<keyword evidence="6" id="KW-0547">Nucleotide-binding</keyword>
<dbReference type="SUPFAM" id="SSF52540">
    <property type="entry name" value="P-loop containing nucleoside triphosphate hydrolases"/>
    <property type="match status" value="1"/>
</dbReference>
<dbReference type="Pfam" id="PF01715">
    <property type="entry name" value="IPPT"/>
    <property type="match status" value="1"/>
</dbReference>
<dbReference type="InterPro" id="IPR018022">
    <property type="entry name" value="IPT"/>
</dbReference>
<dbReference type="InterPro" id="IPR027417">
    <property type="entry name" value="P-loop_NTPase"/>
</dbReference>
<evidence type="ECO:0000256" key="6">
    <source>
        <dbReference type="ARBA" id="ARBA00022741"/>
    </source>
</evidence>
<dbReference type="HAMAP" id="MF_00185">
    <property type="entry name" value="IPP_trans"/>
    <property type="match status" value="1"/>
</dbReference>
<dbReference type="InterPro" id="IPR039657">
    <property type="entry name" value="Dimethylallyltransferase"/>
</dbReference>
<evidence type="ECO:0000256" key="1">
    <source>
        <dbReference type="ARBA" id="ARBA00001946"/>
    </source>
</evidence>
<keyword evidence="4" id="KW-0808">Transferase</keyword>
<comment type="similarity">
    <text evidence="2">Belongs to the IPP transferase family.</text>
</comment>
<evidence type="ECO:0000256" key="2">
    <source>
        <dbReference type="ARBA" id="ARBA00005842"/>
    </source>
</evidence>
<evidence type="ECO:0000256" key="7">
    <source>
        <dbReference type="ARBA" id="ARBA00022840"/>
    </source>
</evidence>
<dbReference type="PANTHER" id="PTHR11088">
    <property type="entry name" value="TRNA DIMETHYLALLYLTRANSFERASE"/>
    <property type="match status" value="1"/>
</dbReference>
<dbReference type="GO" id="GO:0006400">
    <property type="term" value="P:tRNA modification"/>
    <property type="evidence" value="ECO:0007669"/>
    <property type="project" value="TreeGrafter"/>
</dbReference>
<accession>A0A381R443</accession>
<dbReference type="FunFam" id="1.10.20.140:FF:000001">
    <property type="entry name" value="tRNA dimethylallyltransferase"/>
    <property type="match status" value="1"/>
</dbReference>
<evidence type="ECO:0000256" key="5">
    <source>
        <dbReference type="ARBA" id="ARBA00022694"/>
    </source>
</evidence>
<keyword evidence="5" id="KW-0819">tRNA processing</keyword>
<dbReference type="Gene3D" id="1.10.20.140">
    <property type="match status" value="1"/>
</dbReference>
<proteinExistence type="inferred from homology"/>